<dbReference type="SUPFAM" id="SSF52058">
    <property type="entry name" value="L domain-like"/>
    <property type="match status" value="3"/>
</dbReference>
<dbReference type="Gene3D" id="3.80.10.10">
    <property type="entry name" value="Ribonuclease Inhibitor"/>
    <property type="match status" value="8"/>
</dbReference>
<keyword evidence="3" id="KW-1185">Reference proteome</keyword>
<dbReference type="OrthoDB" id="7250310at2759"/>
<dbReference type="InterPro" id="IPR053139">
    <property type="entry name" value="Surface_bspA-like"/>
</dbReference>
<dbReference type="InterPro" id="IPR032675">
    <property type="entry name" value="LRR_dom_sf"/>
</dbReference>
<dbReference type="Proteomes" id="UP000014680">
    <property type="component" value="Unassembled WGS sequence"/>
</dbReference>
<dbReference type="SUPFAM" id="SSF57184">
    <property type="entry name" value="Growth factor receptor domain"/>
    <property type="match status" value="2"/>
</dbReference>
<feature type="domain" description="Kazal-like" evidence="1">
    <location>
        <begin position="1754"/>
        <end position="1811"/>
    </location>
</feature>
<name>A0A0A1U363_ENTIV</name>
<dbReference type="Pfam" id="PF13306">
    <property type="entry name" value="LRR_5"/>
    <property type="match status" value="6"/>
</dbReference>
<dbReference type="PANTHER" id="PTHR45661:SF3">
    <property type="entry name" value="IG-LIKE DOMAIN-CONTAINING PROTEIN"/>
    <property type="match status" value="1"/>
</dbReference>
<reference evidence="2 3" key="1">
    <citation type="submission" date="2012-10" db="EMBL/GenBank/DDBJ databases">
        <authorList>
            <person name="Zafar N."/>
            <person name="Inman J."/>
            <person name="Hall N."/>
            <person name="Lorenzi H."/>
            <person name="Caler E."/>
        </authorList>
    </citation>
    <scope>NUCLEOTIDE SEQUENCE [LARGE SCALE GENOMIC DNA]</scope>
    <source>
        <strain evidence="2 3">IP1</strain>
    </source>
</reference>
<accession>A0A0A1U363</accession>
<dbReference type="RefSeq" id="XP_004185342.1">
    <property type="nucleotide sequence ID" value="XM_004185294.1"/>
</dbReference>
<proteinExistence type="predicted"/>
<dbReference type="PANTHER" id="PTHR45661">
    <property type="entry name" value="SURFACE ANTIGEN"/>
    <property type="match status" value="1"/>
</dbReference>
<evidence type="ECO:0000259" key="1">
    <source>
        <dbReference type="PROSITE" id="PS51465"/>
    </source>
</evidence>
<dbReference type="VEuPathDB" id="AmoebaDB:EIN_450550"/>
<protein>
    <recommendedName>
        <fullName evidence="1">Kazal-like domain-containing protein</fullName>
    </recommendedName>
</protein>
<dbReference type="PROSITE" id="PS51465">
    <property type="entry name" value="KAZAL_2"/>
    <property type="match status" value="1"/>
</dbReference>
<dbReference type="InterPro" id="IPR009030">
    <property type="entry name" value="Growth_fac_rcpt_cys_sf"/>
</dbReference>
<gene>
    <name evidence="2" type="ORF">EIN_450550</name>
</gene>
<evidence type="ECO:0000313" key="2">
    <source>
        <dbReference type="EMBL" id="ELP85996.1"/>
    </source>
</evidence>
<dbReference type="SMART" id="SM00181">
    <property type="entry name" value="EGF"/>
    <property type="match status" value="7"/>
</dbReference>
<dbReference type="GeneID" id="14884977"/>
<dbReference type="InterPro" id="IPR026906">
    <property type="entry name" value="LRR_5"/>
</dbReference>
<sequence>MLLLFSLLFIGSLAECTFEKDATNSNCYKAVDPTQCYGTLEVPSDVNTICTNGFLNSRISAVKFATTSQVTIGEAGFKNSPSLHSITASAGIKEIGNESFSGCFALETLPETISWTKIGSKAFYQCYSLGEFTLGNKLTQVGEMAFSESGVVSVNLPSCTFGKGAFLNCQKLTTVTLTAHKVLEESLFENCINLETLSGIDQVTSIGKKSLAGCLSIRNFTFKNTVTYGEYALSGSGLEKLTLSSTTINLSVGLFANCVHLRTVALGDITTLPAELFLGCKKLVVVSTTNGLTSIGKAAFKDCKALFGIPMTNTITTLGDNAFENTNFRTFKLNAQMTTIGNYVFKNCKYLETIDLNGILNISEGMFVGCERLKTIKGIEKVTTFGKYALSTLNFDNFVLPSGSTIAEGVFKDCKKLKTVTITGHTTLPDNFFDGCELLTSITGFDSITSFGSYSMRNTGYHNIQLKSAVTYNKGTFSNCLSLKSVTLEEGVISIPEEMFKDSVNLASFNSFDKITTFGNHSFSNTLVSTVVLKSDGSITMGTGVFMNCVELNSFTLGSLTILNDFMFSGCKKLTTVNGIEKVTSIGMSSFENSGITNLIVSTALTTIKEAAFKGSALVSVTLTSSVQLIGKAQFAECKQLETVTLNGFTQLTEEMFSDCTSLDISSQIDAITSFGKNSMQNTKLSSFTFKSTSVTYATPFISNCKYLITVDLKEKTELEDYMFSGCTSLTNITGLDKVVKYGNYSLSGTSLREVSLVTGKTYGDGVFAQNTQLEIVHVLTNFVTLPDYTFAGCTSLANLENVDQITTFGKFSLSGTKFVSFTMSTSKKYGDGLFKDAKSLATLDFGNITEVPNDFVSGCESLVTLKNTSKILVINKNAFKNCKKLGDSGLSFLNSVMYFGEYSLSGTALRTVHLKTDSIVNEGLFESCSVLNYVEMNNVAFPSKIFKNCVSLSGVVQSNKVAFVGDEAYQNVPFEDVTLITRTIYGRAVYSGCTRLQHVTNEGLTNIADEMFKDCVLLSSHEGADKVTYYGDYSFMHCGLSDVSLNPKSLYGVGVFSQNPKLSTLKLKSVEYVGEELFEGCGRISSFSGLSTIKYLYTKSFYECSSMIRIDLNIIISMSENVFSNSLVSVTSTQTHSPLSTIDSFASNTKVYVTNDYNDLYFANIFVGQTAMSCTQLQYFDVATQSCRACDGTYYSLGGFSTSCDYDQTNCLRTNANCSLCIGSTCQQCKPTFYLESGVCKTVDCGSGIYYEGKCVPICKSNEELVNYVCTPKCTTTQERIDGVCYTKCALNEERVGTTCKTPCGIDQIRYTDDTCGDKCPVTQEIVSSACVDKCEATKERINGTCVEKCSNTQERINGICQLKCADGKELYNNNCVDLCKTYFTRNESGLCEQHCPTGWIVQGDKCLEHCDDTEDRIGDVCMKKCDATTQIRDDTSHLCVCKSDYELIAGKCLKKCDPTTQDRYEDQCKTKCIENEVRNSDTGICECKGSYETVNEKCLLKCDPFTTERYGEECKTLCKVNEHRNMETGNCECDSAYEYISNVCTLKCDPYTQTRDENTKECICNSNYDSINGKCLAKCNPLTEDRFNEECKTKCIENSHRNTNTGECDCDFNFEKYNGKCLTKCDSQTEDRVGETCKPKCVANAHRNQLTTECECDTNYDLVNEKCLYQCLTTEERVGEVCMTKCKEHEERNLQTNVCQCITGYEIFNNKCALICDPNEQQRDETTGNCLCKNGKEAVGTKCLDPCTGDTERVGEDCLAKCKENEVRKDRVCVCKDGYEFYESVCLLKCKKNQERNPTTKKCEYNCGEGTEPVGEECLPVCEKGYERQNGQCTRVVCDQGKVWENGECVDVKCDEGQYLEEGVCKYCKVVYPNDCTTDECIQCKNSSNYSIGVTILLVIVTLLSL</sequence>
<evidence type="ECO:0000313" key="3">
    <source>
        <dbReference type="Proteomes" id="UP000014680"/>
    </source>
</evidence>
<organism evidence="2 3">
    <name type="scientific">Entamoeba invadens IP1</name>
    <dbReference type="NCBI Taxonomy" id="370355"/>
    <lineage>
        <taxon>Eukaryota</taxon>
        <taxon>Amoebozoa</taxon>
        <taxon>Evosea</taxon>
        <taxon>Archamoebae</taxon>
        <taxon>Mastigamoebida</taxon>
        <taxon>Entamoebidae</taxon>
        <taxon>Entamoeba</taxon>
    </lineage>
</organism>
<dbReference type="EMBL" id="KB207022">
    <property type="protein sequence ID" value="ELP85996.1"/>
    <property type="molecule type" value="Genomic_DNA"/>
</dbReference>
<dbReference type="InterPro" id="IPR000742">
    <property type="entry name" value="EGF"/>
</dbReference>
<dbReference type="InterPro" id="IPR002350">
    <property type="entry name" value="Kazal_dom"/>
</dbReference>
<dbReference type="KEGG" id="eiv:EIN_450550"/>